<gene>
    <name evidence="3" type="primary">LOC100179801</name>
</gene>
<proteinExistence type="evidence at transcript level"/>
<protein>
    <submittedName>
        <fullName evidence="3">Uncharacterized protein LOC100179801</fullName>
    </submittedName>
</protein>
<reference evidence="3" key="1">
    <citation type="submission" date="2020-04" db="EMBL/GenBank/DDBJ databases">
        <authorList>
            <person name="Neveu A P."/>
        </authorList>
    </citation>
    <scope>NUCLEOTIDE SEQUENCE</scope>
    <source>
        <tissue evidence="3">Whole embryo</tissue>
    </source>
</reference>
<dbReference type="SUPFAM" id="SSF49503">
    <property type="entry name" value="Cupredoxins"/>
    <property type="match status" value="1"/>
</dbReference>
<comment type="similarity">
    <text evidence="1">Belongs to the multicopper oxidase family.</text>
</comment>
<dbReference type="GO" id="GO:0005507">
    <property type="term" value="F:copper ion binding"/>
    <property type="evidence" value="ECO:0007669"/>
    <property type="project" value="InterPro"/>
</dbReference>
<dbReference type="AlphaFoldDB" id="A0A6F9DHM0"/>
<evidence type="ECO:0000259" key="2">
    <source>
        <dbReference type="Pfam" id="PF07732"/>
    </source>
</evidence>
<sequence length="203" mass="22978">MLPEKTDPLNSLRFPNTTNMHTHGLHISPKEEDVVVEARPGGDLSYEYNIEENHPSGTFWFHPHVHGSTLFQLHSGMAGMIIVEDEETDPGLSQQLKSVSCPFNCEHDIQLIFQPTLLYSNVKNAYKFASMQDDIEDGIDNLANYIVASTGKTFKDWISDDANGISYFTTNGQLKPTLNIMTGQLKRFRLSKFFEKFSNSQKT</sequence>
<organism evidence="3">
    <name type="scientific">Phallusia mammillata</name>
    <dbReference type="NCBI Taxonomy" id="59560"/>
    <lineage>
        <taxon>Eukaryota</taxon>
        <taxon>Metazoa</taxon>
        <taxon>Chordata</taxon>
        <taxon>Tunicata</taxon>
        <taxon>Ascidiacea</taxon>
        <taxon>Phlebobranchia</taxon>
        <taxon>Ascidiidae</taxon>
        <taxon>Phallusia</taxon>
    </lineage>
</organism>
<dbReference type="Gene3D" id="2.60.40.420">
    <property type="entry name" value="Cupredoxins - blue copper proteins"/>
    <property type="match status" value="1"/>
</dbReference>
<dbReference type="InterPro" id="IPR011707">
    <property type="entry name" value="Cu-oxidase-like_N"/>
</dbReference>
<dbReference type="Pfam" id="PF07732">
    <property type="entry name" value="Cu-oxidase_3"/>
    <property type="match status" value="1"/>
</dbReference>
<evidence type="ECO:0000313" key="3">
    <source>
        <dbReference type="EMBL" id="CAB3262461.1"/>
    </source>
</evidence>
<dbReference type="InterPro" id="IPR008972">
    <property type="entry name" value="Cupredoxin"/>
</dbReference>
<accession>A0A6F9DHM0</accession>
<feature type="domain" description="Plastocyanin-like" evidence="2">
    <location>
        <begin position="10"/>
        <end position="87"/>
    </location>
</feature>
<dbReference type="EMBL" id="LR786668">
    <property type="protein sequence ID" value="CAB3262461.1"/>
    <property type="molecule type" value="mRNA"/>
</dbReference>
<name>A0A6F9DHM0_9ASCI</name>
<evidence type="ECO:0000256" key="1">
    <source>
        <dbReference type="ARBA" id="ARBA00010609"/>
    </source>
</evidence>